<dbReference type="GeneID" id="7052535"/>
<feature type="region of interest" description="Disordered" evidence="1">
    <location>
        <begin position="161"/>
        <end position="250"/>
    </location>
</feature>
<dbReference type="eggNOG" id="ENOG502T0ZM">
    <property type="taxonomic scope" value="Eukaryota"/>
</dbReference>
<evidence type="ECO:0000313" key="4">
    <source>
        <dbReference type="Proteomes" id="UP000001744"/>
    </source>
</evidence>
<proteinExistence type="predicted"/>
<feature type="compositionally biased region" description="Polar residues" evidence="1">
    <location>
        <begin position="166"/>
        <end position="213"/>
    </location>
</feature>
<protein>
    <submittedName>
        <fullName evidence="2">Meiotically upregulated Mug123</fullName>
    </submittedName>
</protein>
<dbReference type="VEuPathDB" id="FungiDB:SJAG_04273"/>
<dbReference type="EMBL" id="KE651167">
    <property type="protein sequence ID" value="EEB09097.1"/>
    <property type="molecule type" value="Genomic_DNA"/>
</dbReference>
<organism evidence="2 4">
    <name type="scientific">Schizosaccharomyces japonicus (strain yFS275 / FY16936)</name>
    <name type="common">Fission yeast</name>
    <dbReference type="NCBI Taxonomy" id="402676"/>
    <lineage>
        <taxon>Eukaryota</taxon>
        <taxon>Fungi</taxon>
        <taxon>Dikarya</taxon>
        <taxon>Ascomycota</taxon>
        <taxon>Taphrinomycotina</taxon>
        <taxon>Schizosaccharomycetes</taxon>
        <taxon>Schizosaccharomycetales</taxon>
        <taxon>Schizosaccharomycetaceae</taxon>
        <taxon>Schizosaccharomyces</taxon>
    </lineage>
</organism>
<accession>B6K6E3</accession>
<dbReference type="RefSeq" id="XP_002175390.1">
    <property type="nucleotide sequence ID" value="XM_002175354.2"/>
</dbReference>
<dbReference type="STRING" id="402676.B6K6E3"/>
<feature type="compositionally biased region" description="Polar residues" evidence="1">
    <location>
        <begin position="95"/>
        <end position="108"/>
    </location>
</feature>
<dbReference type="HOGENOM" id="CLU_1185617_0_0_1"/>
<sequence>MTDPRAGLPWLSKDGSESNPNDAPVAQAAASSTINPNAAPGRIPAPVEREERGSYVQNLRRAKATVWTDQGRLAPVNSLNSRKMSQHSKKGFSKSLGSMRSRVFSSQHHNVHHTRPASLHSKATAPQHTLLTPRLSATEGRDDDEEDFKIASASQSFTFTPFAGSSRASSMHSTDTPSLMGMSMQSATGTNSPHSEESASGSGSPTHELQSYLVTHRSDSFSSSDWEEPAEGAKRFVVTNATEEDELDSD</sequence>
<evidence type="ECO:0000313" key="3">
    <source>
        <dbReference type="JaponicusDB" id="SJAG_04273"/>
    </source>
</evidence>
<feature type="region of interest" description="Disordered" evidence="1">
    <location>
        <begin position="1"/>
        <end position="55"/>
    </location>
</feature>
<reference evidence="2 4" key="1">
    <citation type="journal article" date="2011" name="Science">
        <title>Comparative functional genomics of the fission yeasts.</title>
        <authorList>
            <person name="Rhind N."/>
            <person name="Chen Z."/>
            <person name="Yassour M."/>
            <person name="Thompson D.A."/>
            <person name="Haas B.J."/>
            <person name="Habib N."/>
            <person name="Wapinski I."/>
            <person name="Roy S."/>
            <person name="Lin M.F."/>
            <person name="Heiman D.I."/>
            <person name="Young S.K."/>
            <person name="Furuya K."/>
            <person name="Guo Y."/>
            <person name="Pidoux A."/>
            <person name="Chen H.M."/>
            <person name="Robbertse B."/>
            <person name="Goldberg J.M."/>
            <person name="Aoki K."/>
            <person name="Bayne E.H."/>
            <person name="Berlin A.M."/>
            <person name="Desjardins C.A."/>
            <person name="Dobbs E."/>
            <person name="Dukaj L."/>
            <person name="Fan L."/>
            <person name="FitzGerald M.G."/>
            <person name="French C."/>
            <person name="Gujja S."/>
            <person name="Hansen K."/>
            <person name="Keifenheim D."/>
            <person name="Levin J.Z."/>
            <person name="Mosher R.A."/>
            <person name="Mueller C.A."/>
            <person name="Pfiffner J."/>
            <person name="Priest M."/>
            <person name="Russ C."/>
            <person name="Smialowska A."/>
            <person name="Swoboda P."/>
            <person name="Sykes S.M."/>
            <person name="Vaughn M."/>
            <person name="Vengrova S."/>
            <person name="Yoder R."/>
            <person name="Zeng Q."/>
            <person name="Allshire R."/>
            <person name="Baulcombe D."/>
            <person name="Birren B.W."/>
            <person name="Brown W."/>
            <person name="Ekwall K."/>
            <person name="Kellis M."/>
            <person name="Leatherwood J."/>
            <person name="Levin H."/>
            <person name="Margalit H."/>
            <person name="Martienssen R."/>
            <person name="Nieduszynski C.A."/>
            <person name="Spatafora J.W."/>
            <person name="Friedman N."/>
            <person name="Dalgaard J.Z."/>
            <person name="Baumann P."/>
            <person name="Niki H."/>
            <person name="Regev A."/>
            <person name="Nusbaum C."/>
        </authorList>
    </citation>
    <scope>NUCLEOTIDE SEQUENCE [LARGE SCALE GENOMIC DNA]</scope>
    <source>
        <strain evidence="4">yFS275 / FY16936</strain>
    </source>
</reference>
<dbReference type="Proteomes" id="UP000001744">
    <property type="component" value="Unassembled WGS sequence"/>
</dbReference>
<dbReference type="JaponicusDB" id="SJAG_04273">
    <property type="gene designation" value="mug123"/>
</dbReference>
<name>B6K6E3_SCHJY</name>
<evidence type="ECO:0000313" key="2">
    <source>
        <dbReference type="EMBL" id="EEB09097.1"/>
    </source>
</evidence>
<evidence type="ECO:0000256" key="1">
    <source>
        <dbReference type="SAM" id="MobiDB-lite"/>
    </source>
</evidence>
<keyword evidence="4" id="KW-1185">Reference proteome</keyword>
<feature type="region of interest" description="Disordered" evidence="1">
    <location>
        <begin position="77"/>
        <end position="145"/>
    </location>
</feature>
<dbReference type="OMA" id="MAPQHTI"/>
<dbReference type="OrthoDB" id="5345069at2759"/>
<gene>
    <name evidence="3" type="primary">mug123</name>
    <name evidence="2" type="ORF">SJAG_04273</name>
</gene>
<dbReference type="AlphaFoldDB" id="B6K6E3"/>